<dbReference type="AlphaFoldDB" id="A0AAU7ZKM9"/>
<feature type="binding site" evidence="8">
    <location>
        <position position="120"/>
    </location>
    <ligand>
        <name>L-glutamine</name>
        <dbReference type="ChEBI" id="CHEBI:58359"/>
    </ligand>
</feature>
<dbReference type="GO" id="GO:0004359">
    <property type="term" value="F:glutaminase activity"/>
    <property type="evidence" value="ECO:0007669"/>
    <property type="project" value="UniProtKB-EC"/>
</dbReference>
<dbReference type="EC" id="3.5.1.2" evidence="2"/>
<feature type="binding site" evidence="8">
    <location>
        <begin position="148"/>
        <end position="149"/>
    </location>
    <ligand>
        <name>L-glutamine</name>
        <dbReference type="ChEBI" id="CHEBI:58359"/>
    </ligand>
</feature>
<dbReference type="PIRSF" id="PIRSF005639">
    <property type="entry name" value="Glut_amidoT_SNO"/>
    <property type="match status" value="1"/>
</dbReference>
<keyword evidence="4" id="KW-0315">Glutamine amidotransferase</keyword>
<protein>
    <recommendedName>
        <fullName evidence="2">glutaminase</fullName>
        <ecNumber evidence="2">3.5.1.2</ecNumber>
    </recommendedName>
</protein>
<proteinExistence type="inferred from homology"/>
<evidence type="ECO:0000256" key="6">
    <source>
        <dbReference type="ARBA" id="ARBA00049534"/>
    </source>
</evidence>
<dbReference type="Pfam" id="PF01174">
    <property type="entry name" value="SNO"/>
    <property type="match status" value="1"/>
</dbReference>
<dbReference type="InterPro" id="IPR021196">
    <property type="entry name" value="PdxT/SNO_CS"/>
</dbReference>
<dbReference type="GO" id="GO:0042823">
    <property type="term" value="P:pyridoxal phosphate biosynthetic process"/>
    <property type="evidence" value="ECO:0007669"/>
    <property type="project" value="InterPro"/>
</dbReference>
<gene>
    <name evidence="9" type="primary">pdxT</name>
    <name evidence="9" type="ORF">RBB77_15205</name>
</gene>
<keyword evidence="3 9" id="KW-0378">Hydrolase</keyword>
<dbReference type="GO" id="GO:0005829">
    <property type="term" value="C:cytosol"/>
    <property type="evidence" value="ECO:0007669"/>
    <property type="project" value="TreeGrafter"/>
</dbReference>
<accession>A0AAU7ZKM9</accession>
<evidence type="ECO:0000256" key="2">
    <source>
        <dbReference type="ARBA" id="ARBA00012918"/>
    </source>
</evidence>
<reference evidence="9" key="1">
    <citation type="submission" date="2023-08" db="EMBL/GenBank/DDBJ databases">
        <authorList>
            <person name="Messyasz A."/>
            <person name="Mannisto M.K."/>
            <person name="Kerkhof L.J."/>
            <person name="Haggblom M."/>
        </authorList>
    </citation>
    <scope>NUCLEOTIDE SEQUENCE</scope>
    <source>
        <strain evidence="9">X5P6</strain>
    </source>
</reference>
<comment type="catalytic activity">
    <reaction evidence="6">
        <text>L-glutamine + H2O = L-glutamate + NH4(+)</text>
        <dbReference type="Rhea" id="RHEA:15889"/>
        <dbReference type="ChEBI" id="CHEBI:15377"/>
        <dbReference type="ChEBI" id="CHEBI:28938"/>
        <dbReference type="ChEBI" id="CHEBI:29985"/>
        <dbReference type="ChEBI" id="CHEBI:58359"/>
        <dbReference type="EC" id="3.5.1.2"/>
    </reaction>
</comment>
<evidence type="ECO:0000313" key="9">
    <source>
        <dbReference type="EMBL" id="XCB31791.1"/>
    </source>
</evidence>
<dbReference type="InterPro" id="IPR002161">
    <property type="entry name" value="PdxT/SNO"/>
</dbReference>
<dbReference type="PROSITE" id="PS51273">
    <property type="entry name" value="GATASE_TYPE_1"/>
    <property type="match status" value="1"/>
</dbReference>
<evidence type="ECO:0000256" key="7">
    <source>
        <dbReference type="PIRSR" id="PIRSR005639-1"/>
    </source>
</evidence>
<reference evidence="9" key="2">
    <citation type="journal article" date="2024" name="Environ. Microbiol.">
        <title>Genome analysis and description of Tunturibacter gen. nov. expands the diversity of Terriglobia in tundra soils.</title>
        <authorList>
            <person name="Messyasz A."/>
            <person name="Mannisto M.K."/>
            <person name="Kerkhof L.J."/>
            <person name="Haggblom M.M."/>
        </authorList>
    </citation>
    <scope>NUCLEOTIDE SEQUENCE</scope>
    <source>
        <strain evidence="9">X5P6</strain>
    </source>
</reference>
<dbReference type="PANTHER" id="PTHR31559:SF0">
    <property type="entry name" value="PYRIDOXAL 5'-PHOSPHATE SYNTHASE SUBUNIT SNO1-RELATED"/>
    <property type="match status" value="1"/>
</dbReference>
<dbReference type="PROSITE" id="PS01236">
    <property type="entry name" value="PDXT_SNO_1"/>
    <property type="match status" value="1"/>
</dbReference>
<name>A0AAU7ZKM9_9BACT</name>
<dbReference type="InterPro" id="IPR029062">
    <property type="entry name" value="Class_I_gatase-like"/>
</dbReference>
<comment type="similarity">
    <text evidence="1">Belongs to the glutaminase PdxT/SNO family.</text>
</comment>
<dbReference type="RefSeq" id="WP_353062633.1">
    <property type="nucleotide sequence ID" value="NZ_CP132942.1"/>
</dbReference>
<dbReference type="PANTHER" id="PTHR31559">
    <property type="entry name" value="PYRIDOXAL 5'-PHOSPHATE SYNTHASE SUBUNIT SNO"/>
    <property type="match status" value="1"/>
</dbReference>
<dbReference type="EMBL" id="CP132942">
    <property type="protein sequence ID" value="XCB31791.1"/>
    <property type="molecule type" value="Genomic_DNA"/>
</dbReference>
<dbReference type="GO" id="GO:1903600">
    <property type="term" value="C:glutaminase complex"/>
    <property type="evidence" value="ECO:0007669"/>
    <property type="project" value="TreeGrafter"/>
</dbReference>
<keyword evidence="5 9" id="KW-0456">Lyase</keyword>
<dbReference type="GO" id="GO:0008614">
    <property type="term" value="P:pyridoxine metabolic process"/>
    <property type="evidence" value="ECO:0007669"/>
    <property type="project" value="TreeGrafter"/>
</dbReference>
<dbReference type="PROSITE" id="PS51130">
    <property type="entry name" value="PDXT_SNO_2"/>
    <property type="match status" value="1"/>
</dbReference>
<dbReference type="CDD" id="cd01749">
    <property type="entry name" value="GATase1_PB"/>
    <property type="match status" value="1"/>
</dbReference>
<feature type="active site" description="Charge relay system" evidence="7">
    <location>
        <position position="184"/>
    </location>
</feature>
<dbReference type="GO" id="GO:0016829">
    <property type="term" value="F:lyase activity"/>
    <property type="evidence" value="ECO:0007669"/>
    <property type="project" value="UniProtKB-KW"/>
</dbReference>
<dbReference type="Gene3D" id="3.40.50.880">
    <property type="match status" value="1"/>
</dbReference>
<dbReference type="KEGG" id="tpsc:RBB77_15205"/>
<evidence type="ECO:0000256" key="3">
    <source>
        <dbReference type="ARBA" id="ARBA00022801"/>
    </source>
</evidence>
<evidence type="ECO:0000256" key="8">
    <source>
        <dbReference type="PIRSR" id="PIRSR005639-2"/>
    </source>
</evidence>
<sequence>MTNNRTASSSPTVGILALQGAYEAHAKILACLDVTTRLIRTPDQLFTSEAVPSIDGLIIPGGESTTMLKFLERHGFLASLASLVRTLPTFGTCAGAILLANDVQNPPQISLSALDITIERNAYGRQIDSSILTAPTKLPGGPLEMVFIRAPRITRTGPEVETLATRDDFPVLVRQGHLLAATFHPELGHDLRIHQLFLDLIHSHQIHTHATVDS</sequence>
<evidence type="ECO:0000256" key="4">
    <source>
        <dbReference type="ARBA" id="ARBA00022962"/>
    </source>
</evidence>
<evidence type="ECO:0000256" key="5">
    <source>
        <dbReference type="ARBA" id="ARBA00023239"/>
    </source>
</evidence>
<evidence type="ECO:0000256" key="1">
    <source>
        <dbReference type="ARBA" id="ARBA00008345"/>
    </source>
</evidence>
<organism evidence="9">
    <name type="scientific">Tunturiibacter psychrotolerans</name>
    <dbReference type="NCBI Taxonomy" id="3069686"/>
    <lineage>
        <taxon>Bacteria</taxon>
        <taxon>Pseudomonadati</taxon>
        <taxon>Acidobacteriota</taxon>
        <taxon>Terriglobia</taxon>
        <taxon>Terriglobales</taxon>
        <taxon>Acidobacteriaceae</taxon>
        <taxon>Tunturiibacter</taxon>
    </lineage>
</organism>
<feature type="active site" description="Charge relay system" evidence="7">
    <location>
        <position position="186"/>
    </location>
</feature>
<feature type="binding site" evidence="8">
    <location>
        <begin position="62"/>
        <end position="64"/>
    </location>
    <ligand>
        <name>L-glutamine</name>
        <dbReference type="ChEBI" id="CHEBI:58359"/>
    </ligand>
</feature>
<dbReference type="SUPFAM" id="SSF52317">
    <property type="entry name" value="Class I glutamine amidotransferase-like"/>
    <property type="match status" value="1"/>
</dbReference>
<feature type="active site" description="Nucleophile" evidence="7">
    <location>
        <position position="93"/>
    </location>
</feature>
<dbReference type="NCBIfam" id="TIGR03800">
    <property type="entry name" value="PLP_synth_Pdx2"/>
    <property type="match status" value="1"/>
</dbReference>